<evidence type="ECO:0000256" key="1">
    <source>
        <dbReference type="SAM" id="Phobius"/>
    </source>
</evidence>
<name>A0ABW7MQC8_9FLAO</name>
<feature type="transmembrane region" description="Helical" evidence="1">
    <location>
        <begin position="138"/>
        <end position="161"/>
    </location>
</feature>
<protein>
    <submittedName>
        <fullName evidence="2">DUF5687 family protein</fullName>
    </submittedName>
</protein>
<feature type="transmembrane region" description="Helical" evidence="1">
    <location>
        <begin position="444"/>
        <end position="466"/>
    </location>
</feature>
<reference evidence="2 3" key="1">
    <citation type="submission" date="2024-02" db="EMBL/GenBank/DDBJ databases">
        <title>A Gaetbulibacter species isolated from tidal flats and genomic insights of their niches.</title>
        <authorList>
            <person name="Ye Y."/>
        </authorList>
    </citation>
    <scope>NUCLEOTIDE SEQUENCE [LARGE SCALE GENOMIC DNA]</scope>
    <source>
        <strain evidence="2 3">KEM-8</strain>
    </source>
</reference>
<keyword evidence="1" id="KW-0472">Membrane</keyword>
<keyword evidence="3" id="KW-1185">Reference proteome</keyword>
<feature type="transmembrane region" description="Helical" evidence="1">
    <location>
        <begin position="206"/>
        <end position="225"/>
    </location>
</feature>
<feature type="transmembrane region" description="Helical" evidence="1">
    <location>
        <begin position="351"/>
        <end position="372"/>
    </location>
</feature>
<keyword evidence="1" id="KW-1133">Transmembrane helix</keyword>
<organism evidence="2 3">
    <name type="scientific">Gaetbulibacter aquiaggeris</name>
    <dbReference type="NCBI Taxonomy" id="1735373"/>
    <lineage>
        <taxon>Bacteria</taxon>
        <taxon>Pseudomonadati</taxon>
        <taxon>Bacteroidota</taxon>
        <taxon>Flavobacteriia</taxon>
        <taxon>Flavobacteriales</taxon>
        <taxon>Flavobacteriaceae</taxon>
        <taxon>Gaetbulibacter</taxon>
    </lineage>
</organism>
<evidence type="ECO:0000313" key="2">
    <source>
        <dbReference type="EMBL" id="MFH6767382.1"/>
    </source>
</evidence>
<feature type="transmembrane region" description="Helical" evidence="1">
    <location>
        <begin position="23"/>
        <end position="51"/>
    </location>
</feature>
<evidence type="ECO:0000313" key="3">
    <source>
        <dbReference type="Proteomes" id="UP001610104"/>
    </source>
</evidence>
<feature type="transmembrane region" description="Helical" evidence="1">
    <location>
        <begin position="414"/>
        <end position="438"/>
    </location>
</feature>
<comment type="caution">
    <text evidence="2">The sequence shown here is derived from an EMBL/GenBank/DDBJ whole genome shotgun (WGS) entry which is preliminary data.</text>
</comment>
<proteinExistence type="predicted"/>
<keyword evidence="1" id="KW-0812">Transmembrane</keyword>
<feature type="transmembrane region" description="Helical" evidence="1">
    <location>
        <begin position="378"/>
        <end position="402"/>
    </location>
</feature>
<gene>
    <name evidence="2" type="ORF">V8G56_01435</name>
</gene>
<feature type="transmembrane region" description="Helical" evidence="1">
    <location>
        <begin position="304"/>
        <end position="330"/>
    </location>
</feature>
<dbReference type="Proteomes" id="UP001610104">
    <property type="component" value="Unassembled WGS sequence"/>
</dbReference>
<feature type="transmembrane region" description="Helical" evidence="1">
    <location>
        <begin position="280"/>
        <end position="298"/>
    </location>
</feature>
<feature type="transmembrane region" description="Helical" evidence="1">
    <location>
        <begin position="103"/>
        <end position="132"/>
    </location>
</feature>
<feature type="transmembrane region" description="Helical" evidence="1">
    <location>
        <begin position="173"/>
        <end position="194"/>
    </location>
</feature>
<dbReference type="EMBL" id="JBAWKC010000001">
    <property type="protein sequence ID" value="MFH6767382.1"/>
    <property type="molecule type" value="Genomic_DNA"/>
</dbReference>
<feature type="transmembrane region" description="Helical" evidence="1">
    <location>
        <begin position="63"/>
        <end position="82"/>
    </location>
</feature>
<accession>A0ABW7MQC8</accession>
<dbReference type="RefSeq" id="WP_395436671.1">
    <property type="nucleotide sequence ID" value="NZ_JBAWKC010000001.1"/>
</dbReference>
<dbReference type="Pfam" id="PF18940">
    <property type="entry name" value="DUF5687"/>
    <property type="match status" value="1"/>
</dbReference>
<dbReference type="InterPro" id="IPR043742">
    <property type="entry name" value="DUF5687"/>
</dbReference>
<sequence>MIFKFLGLEWKSFVRSASFGKGLALKILMGFLALYFLVIFLILGVALYPGLKKMFPQEDPLNIVNNILFYWILADLVFRFFFQKLPVMLAKPLLTLPIKTSKIVNYVLGKSATSFFNILPLFAIIPFGLTLIIEGYPIISVITWMLSLVLVTLIVNFLNFIIESYSSETELSFLPIILIVGGLFALNHFEIISFDQLIGQGFKSIYNTPGLIVVLVFILAVLYIVNARILRNKLFLDSSLKTKVKEVNASNLEWTRNFGDIAPFMQLDLKLIWRNKRSKSSVWILVIGLLYGLFFYPQPMYQEMPWFFAFIGIFVTGIFLINFGQFIPAWDSGYYKLLMSQNIKYEQYLKSKYTLMALSVIILFVLSIPYVYFGWKILLAHFAAAIYNLGVNTHVILLGGSFNRKKIDLNQRAAFNYQGTGAVQWLIGIPLMLLPLGIFGLSYFLAGFEIGCLVLALLGIIGIVFHQKLMTFITARYVKSKYKMIDAFSQDN</sequence>